<dbReference type="Pfam" id="PF20026">
    <property type="entry name" value="DUF6434"/>
    <property type="match status" value="1"/>
</dbReference>
<protein>
    <recommendedName>
        <fullName evidence="1">DUF6434 domain-containing protein</fullName>
    </recommendedName>
</protein>
<dbReference type="Pfam" id="PF18953">
    <property type="entry name" value="SAP_new25"/>
    <property type="match status" value="1"/>
</dbReference>
<organism evidence="2 3">
    <name type="scientific">Gordonia malaquae NBRC 108250</name>
    <dbReference type="NCBI Taxonomy" id="1223542"/>
    <lineage>
        <taxon>Bacteria</taxon>
        <taxon>Bacillati</taxon>
        <taxon>Actinomycetota</taxon>
        <taxon>Actinomycetes</taxon>
        <taxon>Mycobacteriales</taxon>
        <taxon>Gordoniaceae</taxon>
        <taxon>Gordonia</taxon>
    </lineage>
</organism>
<proteinExistence type="predicted"/>
<accession>M3UWT3</accession>
<dbReference type="STRING" id="410332.SAMN04488550_1749"/>
<dbReference type="AlphaFoldDB" id="M3UWT3"/>
<keyword evidence="3" id="KW-1185">Reference proteome</keyword>
<dbReference type="EMBL" id="BAOP01000014">
    <property type="protein sequence ID" value="GAC80122.1"/>
    <property type="molecule type" value="Genomic_DNA"/>
</dbReference>
<name>M3UWT3_GORML</name>
<dbReference type="eggNOG" id="ENOG502ZBZG">
    <property type="taxonomic scope" value="Bacteria"/>
</dbReference>
<dbReference type="RefSeq" id="WP_008378937.1">
    <property type="nucleotide sequence ID" value="NZ_BAOP01000014.1"/>
</dbReference>
<evidence type="ECO:0000259" key="1">
    <source>
        <dbReference type="Pfam" id="PF20026"/>
    </source>
</evidence>
<dbReference type="InterPro" id="IPR045492">
    <property type="entry name" value="DUF6434"/>
</dbReference>
<gene>
    <name evidence="2" type="ORF">GM1_014_01150</name>
</gene>
<reference evidence="2 3" key="1">
    <citation type="submission" date="2013-02" db="EMBL/GenBank/DDBJ databases">
        <title>Whole genome shotgun sequence of Gordonia malaquae NBRC 108250.</title>
        <authorList>
            <person name="Yoshida I."/>
            <person name="Hosoyama A."/>
            <person name="Tsuchikane K."/>
            <person name="Ando Y."/>
            <person name="Baba S."/>
            <person name="Ohji S."/>
            <person name="Hamada M."/>
            <person name="Tamura T."/>
            <person name="Yamazoe A."/>
            <person name="Yamazaki S."/>
            <person name="Fujita N."/>
        </authorList>
    </citation>
    <scope>NUCLEOTIDE SEQUENCE [LARGE SCALE GENOMIC DNA]</scope>
    <source>
        <strain evidence="2 3">NBRC 108250</strain>
    </source>
</reference>
<sequence>MTRPDLSPALTGTELRRWYWLKDELADFARALGVRTTGGKQVLTARIAAHLDGIDFSEPAAARRASGRQLSGLLTAETTIPPGQRCSQHVRAWLSDQVGAAFRFDEPMRAFFASADGSTTLADAVAHWHATRDLGPREIGEQFEYNRFTRAWHEANPDGDRTALLAAWHEHRRRPRTP</sequence>
<evidence type="ECO:0000313" key="3">
    <source>
        <dbReference type="Proteomes" id="UP000035009"/>
    </source>
</evidence>
<feature type="domain" description="DUF6434" evidence="1">
    <location>
        <begin position="73"/>
        <end position="130"/>
    </location>
</feature>
<comment type="caution">
    <text evidence="2">The sequence shown here is derived from an EMBL/GenBank/DDBJ whole genome shotgun (WGS) entry which is preliminary data.</text>
</comment>
<dbReference type="Proteomes" id="UP000035009">
    <property type="component" value="Unassembled WGS sequence"/>
</dbReference>
<evidence type="ECO:0000313" key="2">
    <source>
        <dbReference type="EMBL" id="GAC80122.1"/>
    </source>
</evidence>